<dbReference type="InterPro" id="IPR013249">
    <property type="entry name" value="RNA_pol_sigma70_r4_t2"/>
</dbReference>
<dbReference type="Pfam" id="PF08281">
    <property type="entry name" value="Sigma70_r4_2"/>
    <property type="match status" value="1"/>
</dbReference>
<keyword evidence="2" id="KW-0805">Transcription regulation</keyword>
<evidence type="ECO:0000259" key="6">
    <source>
        <dbReference type="Pfam" id="PF08281"/>
    </source>
</evidence>
<dbReference type="Pfam" id="PF04542">
    <property type="entry name" value="Sigma70_r2"/>
    <property type="match status" value="1"/>
</dbReference>
<evidence type="ECO:0000259" key="5">
    <source>
        <dbReference type="Pfam" id="PF04542"/>
    </source>
</evidence>
<dbReference type="SUPFAM" id="SSF88946">
    <property type="entry name" value="Sigma2 domain of RNA polymerase sigma factors"/>
    <property type="match status" value="1"/>
</dbReference>
<dbReference type="SUPFAM" id="SSF88659">
    <property type="entry name" value="Sigma3 and sigma4 domains of RNA polymerase sigma factors"/>
    <property type="match status" value="1"/>
</dbReference>
<gene>
    <name evidence="7" type="ordered locus">Metme_3539</name>
</gene>
<organism evidence="7 8">
    <name type="scientific">Methylomonas methanica (strain DSM 25384 / MC09)</name>
    <dbReference type="NCBI Taxonomy" id="857087"/>
    <lineage>
        <taxon>Bacteria</taxon>
        <taxon>Pseudomonadati</taxon>
        <taxon>Pseudomonadota</taxon>
        <taxon>Gammaproteobacteria</taxon>
        <taxon>Methylococcales</taxon>
        <taxon>Methylococcaceae</taxon>
        <taxon>Methylomonas</taxon>
    </lineage>
</organism>
<evidence type="ECO:0000256" key="4">
    <source>
        <dbReference type="ARBA" id="ARBA00023163"/>
    </source>
</evidence>
<keyword evidence="3" id="KW-0731">Sigma factor</keyword>
<dbReference type="GO" id="GO:0006352">
    <property type="term" value="P:DNA-templated transcription initiation"/>
    <property type="evidence" value="ECO:0007669"/>
    <property type="project" value="InterPro"/>
</dbReference>
<feature type="domain" description="RNA polymerase sigma factor 70 region 4 type 2" evidence="6">
    <location>
        <begin position="131"/>
        <end position="183"/>
    </location>
</feature>
<proteinExistence type="inferred from homology"/>
<dbReference type="Gene3D" id="1.10.10.10">
    <property type="entry name" value="Winged helix-like DNA-binding domain superfamily/Winged helix DNA-binding domain"/>
    <property type="match status" value="1"/>
</dbReference>
<reference evidence="8" key="3">
    <citation type="submission" date="2011-05" db="EMBL/GenBank/DDBJ databases">
        <title>Complete sequence of Methylomonas methanica MC09.</title>
        <authorList>
            <consortium name="US DOE Joint Genome Institute"/>
            <person name="Lucas S."/>
            <person name="Han J."/>
            <person name="Lapidus A."/>
            <person name="Cheng J.-F."/>
            <person name="Goodwin L."/>
            <person name="Pitluck S."/>
            <person name="Peters L."/>
            <person name="Mikhailova N."/>
            <person name="Teshima H."/>
            <person name="Han C."/>
            <person name="Tapia R."/>
            <person name="Land M."/>
            <person name="Hauser L."/>
            <person name="Kyrpides N."/>
            <person name="Ivanova N."/>
            <person name="Pagani I."/>
            <person name="Stein L."/>
            <person name="Woyke T."/>
        </authorList>
    </citation>
    <scope>NUCLEOTIDE SEQUENCE [LARGE SCALE GENOMIC DNA]</scope>
    <source>
        <strain evidence="8">MC09</strain>
    </source>
</reference>
<dbReference type="InterPro" id="IPR013325">
    <property type="entry name" value="RNA_pol_sigma_r2"/>
</dbReference>
<dbReference type="AlphaFoldDB" id="G0A7R2"/>
<reference key="2">
    <citation type="submission" date="2011-05" db="EMBL/GenBank/DDBJ databases">
        <title>Complete genome sequence of the aerobic marine methanotroph Methylomonas methanica MC09.</title>
        <authorList>
            <person name="Boden R."/>
            <person name="Cunliffe M."/>
            <person name="Scanlan J."/>
            <person name="Moussard H."/>
            <person name="Kits K.D."/>
            <person name="Klotz M."/>
            <person name="Jetten M."/>
            <person name="Vuilleumier S."/>
            <person name="Han J."/>
            <person name="Peters L."/>
            <person name="Mikhailova N."/>
            <person name="Teshima H."/>
            <person name="Tapia R."/>
            <person name="Kyrpides N."/>
            <person name="Ivanova N."/>
            <person name="Pagani I."/>
            <person name="Cheng J.-F."/>
            <person name="Goodwin L."/>
            <person name="Han C."/>
            <person name="Hauser L."/>
            <person name="Land M."/>
            <person name="Lapidus A."/>
            <person name="Lucas S."/>
            <person name="Pitluck S."/>
            <person name="Woyke T."/>
            <person name="Stein L.Y."/>
            <person name="Murrell C."/>
        </authorList>
    </citation>
    <scope>NUCLEOTIDE SEQUENCE</scope>
    <source>
        <strain>MC09</strain>
    </source>
</reference>
<dbReference type="HOGENOM" id="CLU_047691_12_3_6"/>
<dbReference type="NCBIfam" id="TIGR02937">
    <property type="entry name" value="sigma70-ECF"/>
    <property type="match status" value="1"/>
</dbReference>
<dbReference type="Proteomes" id="UP000008888">
    <property type="component" value="Chromosome"/>
</dbReference>
<keyword evidence="8" id="KW-1185">Reference proteome</keyword>
<comment type="similarity">
    <text evidence="1">Belongs to the sigma-70 factor family. ECF subfamily.</text>
</comment>
<reference evidence="7 8" key="1">
    <citation type="journal article" date="2011" name="J. Bacteriol.">
        <title>Complete Genome Sequence of the Aerobic Marine Methanotroph Methylomonas methanica MC09.</title>
        <authorList>
            <person name="Boden R."/>
            <person name="Cunliffe M."/>
            <person name="Scanlan J."/>
            <person name="Moussard H."/>
            <person name="Kits K.D."/>
            <person name="Klotz M.G."/>
            <person name="Jetten M.S."/>
            <person name="Vuilleumier S."/>
            <person name="Han J."/>
            <person name="Peters L."/>
            <person name="Mikhailova N."/>
            <person name="Teshima H."/>
            <person name="Tapia R."/>
            <person name="Kyrpides N."/>
            <person name="Ivanova N."/>
            <person name="Pagani I."/>
            <person name="Cheng J.F."/>
            <person name="Goodwin L."/>
            <person name="Han C."/>
            <person name="Hauser L."/>
            <person name="Land M.L."/>
            <person name="Lapidus A."/>
            <person name="Lucas S."/>
            <person name="Pitluck S."/>
            <person name="Woyke T."/>
            <person name="Stein L."/>
            <person name="Murrell J.C."/>
        </authorList>
    </citation>
    <scope>NUCLEOTIDE SEQUENCE [LARGE SCALE GENOMIC DNA]</scope>
    <source>
        <strain evidence="7 8">MC09</strain>
    </source>
</reference>
<dbReference type="PANTHER" id="PTHR43133">
    <property type="entry name" value="RNA POLYMERASE ECF-TYPE SIGMA FACTO"/>
    <property type="match status" value="1"/>
</dbReference>
<dbReference type="EMBL" id="CP002738">
    <property type="protein sequence ID" value="AEG01905.1"/>
    <property type="molecule type" value="Genomic_DNA"/>
</dbReference>
<dbReference type="eggNOG" id="COG1595">
    <property type="taxonomic scope" value="Bacteria"/>
</dbReference>
<dbReference type="InterPro" id="IPR013324">
    <property type="entry name" value="RNA_pol_sigma_r3/r4-like"/>
</dbReference>
<protein>
    <submittedName>
        <fullName evidence="7">RNA polymerase, sigma-24 subunit, ECF subfamily</fullName>
    </submittedName>
</protein>
<dbReference type="InterPro" id="IPR007627">
    <property type="entry name" value="RNA_pol_sigma70_r2"/>
</dbReference>
<dbReference type="PANTHER" id="PTHR43133:SF63">
    <property type="entry name" value="RNA POLYMERASE SIGMA FACTOR FECI-RELATED"/>
    <property type="match status" value="1"/>
</dbReference>
<evidence type="ECO:0000256" key="2">
    <source>
        <dbReference type="ARBA" id="ARBA00023015"/>
    </source>
</evidence>
<evidence type="ECO:0000313" key="8">
    <source>
        <dbReference type="Proteomes" id="UP000008888"/>
    </source>
</evidence>
<dbReference type="KEGG" id="mmt:Metme_3539"/>
<dbReference type="CDD" id="cd06171">
    <property type="entry name" value="Sigma70_r4"/>
    <property type="match status" value="1"/>
</dbReference>
<keyword evidence="4" id="KW-0804">Transcription</keyword>
<accession>G0A7R2</accession>
<dbReference type="GO" id="GO:0016987">
    <property type="term" value="F:sigma factor activity"/>
    <property type="evidence" value="ECO:0007669"/>
    <property type="project" value="UniProtKB-KW"/>
</dbReference>
<feature type="domain" description="RNA polymerase sigma-70 region 2" evidence="5">
    <location>
        <begin position="35"/>
        <end position="101"/>
    </location>
</feature>
<evidence type="ECO:0000256" key="3">
    <source>
        <dbReference type="ARBA" id="ARBA00023082"/>
    </source>
</evidence>
<sequence length="191" mass="22157">MVSDLLTLRDLYAEFGSGFSSMPPAVIDHSQVALLFRDHREDIIRYLLQRVRCPDTAQDLSQETYLRLLRQENLAHADNLTGYLFKTAERLAIDFLRYDQRSGSRKCELDESLECPKVQPEAWIILRQQCEMLLDAIAALPTQCRHVFLLRKIDEMSYADIARQLGISEKTVQRHLVKAMLHCHRRLESAV</sequence>
<evidence type="ECO:0000256" key="1">
    <source>
        <dbReference type="ARBA" id="ARBA00010641"/>
    </source>
</evidence>
<dbReference type="STRING" id="857087.Metme_3539"/>
<dbReference type="InterPro" id="IPR014284">
    <property type="entry name" value="RNA_pol_sigma-70_dom"/>
</dbReference>
<dbReference type="InterPro" id="IPR036388">
    <property type="entry name" value="WH-like_DNA-bd_sf"/>
</dbReference>
<evidence type="ECO:0000313" key="7">
    <source>
        <dbReference type="EMBL" id="AEG01905.1"/>
    </source>
</evidence>
<name>G0A7R2_METMM</name>
<dbReference type="GO" id="GO:0003677">
    <property type="term" value="F:DNA binding"/>
    <property type="evidence" value="ECO:0007669"/>
    <property type="project" value="InterPro"/>
</dbReference>
<dbReference type="Gene3D" id="1.10.1740.10">
    <property type="match status" value="1"/>
</dbReference>
<dbReference type="InterPro" id="IPR039425">
    <property type="entry name" value="RNA_pol_sigma-70-like"/>
</dbReference>